<proteinExistence type="inferred from homology"/>
<feature type="transmembrane region" description="Helical" evidence="4">
    <location>
        <begin position="28"/>
        <end position="50"/>
    </location>
</feature>
<gene>
    <name evidence="6" type="ORF">NIES21_13810</name>
</gene>
<reference evidence="6 7" key="1">
    <citation type="submission" date="2017-06" db="EMBL/GenBank/DDBJ databases">
        <title>Genome sequencing of cyanobaciteial culture collection at National Institute for Environmental Studies (NIES).</title>
        <authorList>
            <person name="Hirose Y."/>
            <person name="Shimura Y."/>
            <person name="Fujisawa T."/>
            <person name="Nakamura Y."/>
            <person name="Kawachi M."/>
        </authorList>
    </citation>
    <scope>NUCLEOTIDE SEQUENCE [LARGE SCALE GENOMIC DNA]</scope>
    <source>
        <strain evidence="6 7">NIES-21</strain>
    </source>
</reference>
<dbReference type="OrthoDB" id="5379451at2"/>
<feature type="coiled-coil region" evidence="2">
    <location>
        <begin position="206"/>
        <end position="233"/>
    </location>
</feature>
<comment type="similarity">
    <text evidence="1">Belongs to the membrane fusion protein (MFP) (TC 8.A.1) family.</text>
</comment>
<dbReference type="Gene3D" id="1.10.287.470">
    <property type="entry name" value="Helix hairpin bin"/>
    <property type="match status" value="1"/>
</dbReference>
<dbReference type="PANTHER" id="PTHR30469:SF39">
    <property type="entry name" value="SLL0180 PROTEIN"/>
    <property type="match status" value="1"/>
</dbReference>
<dbReference type="Gene3D" id="2.40.30.170">
    <property type="match status" value="1"/>
</dbReference>
<dbReference type="GO" id="GO:0015562">
    <property type="term" value="F:efflux transmembrane transporter activity"/>
    <property type="evidence" value="ECO:0007669"/>
    <property type="project" value="TreeGrafter"/>
</dbReference>
<feature type="domain" description="Multidrug resistance protein MdtA-like barrel-sandwich hybrid" evidence="5">
    <location>
        <begin position="93"/>
        <end position="271"/>
    </location>
</feature>
<keyword evidence="7" id="KW-1185">Reference proteome</keyword>
<feature type="region of interest" description="Disordered" evidence="3">
    <location>
        <begin position="1"/>
        <end position="21"/>
    </location>
</feature>
<evidence type="ECO:0000313" key="6">
    <source>
        <dbReference type="EMBL" id="BAY15564.1"/>
    </source>
</evidence>
<dbReference type="AlphaFoldDB" id="A0A1Z4GDH2"/>
<keyword evidence="4" id="KW-0812">Transmembrane</keyword>
<accession>A0A1Z4GDH2</accession>
<dbReference type="InterPro" id="IPR058625">
    <property type="entry name" value="MdtA-like_BSH"/>
</dbReference>
<keyword evidence="4" id="KW-1133">Transmembrane helix</keyword>
<evidence type="ECO:0000256" key="3">
    <source>
        <dbReference type="SAM" id="MobiDB-lite"/>
    </source>
</evidence>
<evidence type="ECO:0000256" key="4">
    <source>
        <dbReference type="SAM" id="Phobius"/>
    </source>
</evidence>
<keyword evidence="2" id="KW-0175">Coiled coil</keyword>
<keyword evidence="4" id="KW-0472">Membrane</keyword>
<dbReference type="PANTHER" id="PTHR30469">
    <property type="entry name" value="MULTIDRUG RESISTANCE PROTEIN MDTA"/>
    <property type="match status" value="1"/>
</dbReference>
<evidence type="ECO:0000259" key="5">
    <source>
        <dbReference type="Pfam" id="PF25917"/>
    </source>
</evidence>
<dbReference type="SUPFAM" id="SSF111369">
    <property type="entry name" value="HlyD-like secretion proteins"/>
    <property type="match status" value="1"/>
</dbReference>
<dbReference type="Proteomes" id="UP000218287">
    <property type="component" value="Chromosome"/>
</dbReference>
<dbReference type="EMBL" id="AP018174">
    <property type="protein sequence ID" value="BAY15564.1"/>
    <property type="molecule type" value="Genomic_DNA"/>
</dbReference>
<dbReference type="NCBIfam" id="TIGR01730">
    <property type="entry name" value="RND_mfp"/>
    <property type="match status" value="1"/>
</dbReference>
<evidence type="ECO:0000313" key="7">
    <source>
        <dbReference type="Proteomes" id="UP000218287"/>
    </source>
</evidence>
<organism evidence="6 7">
    <name type="scientific">Anabaenopsis circularis NIES-21</name>
    <dbReference type="NCBI Taxonomy" id="1085406"/>
    <lineage>
        <taxon>Bacteria</taxon>
        <taxon>Bacillati</taxon>
        <taxon>Cyanobacteriota</taxon>
        <taxon>Cyanophyceae</taxon>
        <taxon>Nostocales</taxon>
        <taxon>Nodulariaceae</taxon>
        <taxon>Anabaenopsis</taxon>
    </lineage>
</organism>
<dbReference type="Pfam" id="PF25917">
    <property type="entry name" value="BSH_RND"/>
    <property type="match status" value="1"/>
</dbReference>
<evidence type="ECO:0000256" key="1">
    <source>
        <dbReference type="ARBA" id="ARBA00009477"/>
    </source>
</evidence>
<name>A0A1Z4GDH2_9CYAN</name>
<dbReference type="Gene3D" id="2.40.50.100">
    <property type="match status" value="1"/>
</dbReference>
<sequence>MTSPEPQIDFEKELPETSEQPPENKWRWWRLLLALILIVGGGVAIAWRLLTPVPQTPSTHAQTPGVRAKISPVQLGTIEESADYIATLESRRSINLQSRIPGQITQIFVKPGQTITAGTPIIQIDYKAQQPTALGNNGSTQATAALLESARATLRALEVERISKLAEVQSNQLDYDRSANLADQGAISRQSKDLSANRLATARANLDAVNSRIQAQKASILQAENAIQQADINSRQPPASLQYDKITAPFGGTVGDISVKVGDFVTTSSRLMTVAENRPLEVALTLPLERGPKLRKGMPVEIMNSQGQVLGTSRVFLIVPNVSNQPPSILIKALFNNPQGQLRAGQLVRTRVIWSQRSGVLIPTTAVTRVAGETFVYVAKQQTTPQGVSQLVAQQRRVKLGNIKNNYYQVLAGLQPEDEIMISGLLNIRDGVAIVPES</sequence>
<evidence type="ECO:0000256" key="2">
    <source>
        <dbReference type="SAM" id="Coils"/>
    </source>
</evidence>
<dbReference type="InterPro" id="IPR006143">
    <property type="entry name" value="RND_pump_MFP"/>
</dbReference>
<protein>
    <recommendedName>
        <fullName evidence="5">Multidrug resistance protein MdtA-like barrel-sandwich hybrid domain-containing protein</fullName>
    </recommendedName>
</protein>
<dbReference type="Gene3D" id="2.40.420.20">
    <property type="match status" value="1"/>
</dbReference>
<dbReference type="GO" id="GO:1990281">
    <property type="term" value="C:efflux pump complex"/>
    <property type="evidence" value="ECO:0007669"/>
    <property type="project" value="TreeGrafter"/>
</dbReference>